<gene>
    <name evidence="1" type="ORF">AAF712_011703</name>
</gene>
<proteinExistence type="predicted"/>
<dbReference type="Proteomes" id="UP001437256">
    <property type="component" value="Unassembled WGS sequence"/>
</dbReference>
<reference evidence="1 2" key="1">
    <citation type="submission" date="2024-05" db="EMBL/GenBank/DDBJ databases">
        <title>A draft genome resource for the thread blight pathogen Marasmius tenuissimus strain MS-2.</title>
        <authorList>
            <person name="Yulfo-Soto G.E."/>
            <person name="Baruah I.K."/>
            <person name="Amoako-Attah I."/>
            <person name="Bukari Y."/>
            <person name="Meinhardt L.W."/>
            <person name="Bailey B.A."/>
            <person name="Cohen S.P."/>
        </authorList>
    </citation>
    <scope>NUCLEOTIDE SEQUENCE [LARGE SCALE GENOMIC DNA]</scope>
    <source>
        <strain evidence="1 2">MS-2</strain>
    </source>
</reference>
<comment type="caution">
    <text evidence="1">The sequence shown here is derived from an EMBL/GenBank/DDBJ whole genome shotgun (WGS) entry which is preliminary data.</text>
</comment>
<protein>
    <submittedName>
        <fullName evidence="1">Uncharacterized protein</fullName>
    </submittedName>
</protein>
<evidence type="ECO:0000313" key="2">
    <source>
        <dbReference type="Proteomes" id="UP001437256"/>
    </source>
</evidence>
<accession>A0ABR2ZJH4</accession>
<keyword evidence="2" id="KW-1185">Reference proteome</keyword>
<dbReference type="EMBL" id="JBBXMP010000134">
    <property type="protein sequence ID" value="KAL0061480.1"/>
    <property type="molecule type" value="Genomic_DNA"/>
</dbReference>
<organism evidence="1 2">
    <name type="scientific">Marasmius tenuissimus</name>
    <dbReference type="NCBI Taxonomy" id="585030"/>
    <lineage>
        <taxon>Eukaryota</taxon>
        <taxon>Fungi</taxon>
        <taxon>Dikarya</taxon>
        <taxon>Basidiomycota</taxon>
        <taxon>Agaricomycotina</taxon>
        <taxon>Agaricomycetes</taxon>
        <taxon>Agaricomycetidae</taxon>
        <taxon>Agaricales</taxon>
        <taxon>Marasmiineae</taxon>
        <taxon>Marasmiaceae</taxon>
        <taxon>Marasmius</taxon>
    </lineage>
</organism>
<sequence length="229" mass="25851">MDVADLLERIAVGSLELRDPVDLQAIFQDQLVVRDKCKISLRVGSGWRMRIMTWALSSYADARKMEYTGLGGKSQGEQTLFLDPIPQPDIENTVSKLTTSLPSGTRARIVFTARNPRIRFMSESFLFCAIPFISVGKSATPLSASLDQIVSCLNRVPGLRIATVTNAADRHAISLYEAEWSLVEDRGLRTRFIERRGERCWREHRMMLVWEAGLHASGLLDQWVVVIEK</sequence>
<evidence type="ECO:0000313" key="1">
    <source>
        <dbReference type="EMBL" id="KAL0061480.1"/>
    </source>
</evidence>
<name>A0ABR2ZJH4_9AGAR</name>